<dbReference type="PRINTS" id="PR00344">
    <property type="entry name" value="BCTRLSENSOR"/>
</dbReference>
<dbReference type="Proteomes" id="UP000199373">
    <property type="component" value="Unassembled WGS sequence"/>
</dbReference>
<dbReference type="EC" id="2.7.13.3" evidence="2"/>
<keyword evidence="4" id="KW-0547">Nucleotide-binding</keyword>
<keyword evidence="10" id="KW-1185">Reference proteome</keyword>
<evidence type="ECO:0000256" key="6">
    <source>
        <dbReference type="ARBA" id="ARBA00022840"/>
    </source>
</evidence>
<dbReference type="GO" id="GO:0004673">
    <property type="term" value="F:protein histidine kinase activity"/>
    <property type="evidence" value="ECO:0007669"/>
    <property type="project" value="UniProtKB-EC"/>
</dbReference>
<evidence type="ECO:0000256" key="2">
    <source>
        <dbReference type="ARBA" id="ARBA00012438"/>
    </source>
</evidence>
<dbReference type="GO" id="GO:0000160">
    <property type="term" value="P:phosphorelay signal transduction system"/>
    <property type="evidence" value="ECO:0007669"/>
    <property type="project" value="UniProtKB-KW"/>
</dbReference>
<keyword evidence="5 9" id="KW-0418">Kinase</keyword>
<dbReference type="Gene3D" id="3.30.565.10">
    <property type="entry name" value="Histidine kinase-like ATPase, C-terminal domain"/>
    <property type="match status" value="2"/>
</dbReference>
<proteinExistence type="predicted"/>
<organism evidence="9 10">
    <name type="scientific">Prevotella aff. ruminicola Tc2-24</name>
    <dbReference type="NCBI Taxonomy" id="81582"/>
    <lineage>
        <taxon>Bacteria</taxon>
        <taxon>Pseudomonadati</taxon>
        <taxon>Bacteroidota</taxon>
        <taxon>Bacteroidia</taxon>
        <taxon>Bacteroidales</taxon>
        <taxon>Prevotellaceae</taxon>
        <taxon>Prevotella</taxon>
    </lineage>
</organism>
<protein>
    <recommendedName>
        <fullName evidence="2">histidine kinase</fullName>
        <ecNumber evidence="2">2.7.13.3</ecNumber>
    </recommendedName>
</protein>
<reference evidence="9 10" key="1">
    <citation type="submission" date="2016-10" db="EMBL/GenBank/DDBJ databases">
        <authorList>
            <person name="de Groot N.N."/>
        </authorList>
    </citation>
    <scope>NUCLEOTIDE SEQUENCE [LARGE SCALE GENOMIC DNA]</scope>
    <source>
        <strain evidence="9 10">TC2-24</strain>
    </source>
</reference>
<evidence type="ECO:0000313" key="9">
    <source>
        <dbReference type="EMBL" id="SEW21436.1"/>
    </source>
</evidence>
<dbReference type="SUPFAM" id="SSF55874">
    <property type="entry name" value="ATPase domain of HSP90 chaperone/DNA topoisomerase II/histidine kinase"/>
    <property type="match status" value="2"/>
</dbReference>
<evidence type="ECO:0000256" key="3">
    <source>
        <dbReference type="ARBA" id="ARBA00022679"/>
    </source>
</evidence>
<dbReference type="PANTHER" id="PTHR43065">
    <property type="entry name" value="SENSOR HISTIDINE KINASE"/>
    <property type="match status" value="1"/>
</dbReference>
<sequence>MLSQTPVDYGKVIELSNELAKFDSEKVRFTVDAGIISRLGEELVGKRETAVAELIKNAYDADATTVNVVFKNAWSIGGTLLVDDNGLGMTKEQLIDGFMRLSSADKIHNPISPVYKRTRAGRKGIGRFATQRLGKRLTIITQTKESETALKVTIHWKDFESDKYLNTIDNRIEIVEKTKEQGTLLQIDELRDSWSDSYVKKIYRSVSTLLQPFPLSQTISNDEDPGFKTYFYRDEVAEDYKIVDEVSEITQFALAVMDTYIDKDGQAHWKMRCEKFDYYQESLLGKVPEEENTKMEFIRGVSARVYYFIYENSLLSGQKRSEIRAIAEEQGGVRLYRKGFRVLPYGEKGDDWIGLDESARKQTIIAPHQNISFFGLAEIDNEGAEILKETSSREGLIQNQAYDELVDYLYRAITKMVLKVADLRGRKGTANQKDWKKRNSTIRVDAAIDELKHIVENAPKEGDSEVRGEDNNSFYSQAKELIETIVVGRREEKEDQQKLIDENNMLRVLAGTGLVIGEFIHEINRFEPAFSADIEVLKHRINQDDSLQTTINEMKERLKSFKAYTSYFDRTISRNVIRELIPINVKEQVNAFYLSIQNDLGRADISLPEPEYLGFGLKTVPMHPSEWMSILFNLYTNAKKALKDTEDKKMYIKSWKDAEKVYLEFSDNGKGIPEEDRENVFNAFFTTSEPVGRGDDSYTGTGLGLTIIRDILNSYNGTIEVVDPVEGYKTTFKISIPANK</sequence>
<comment type="catalytic activity">
    <reaction evidence="1">
        <text>ATP + protein L-histidine = ADP + protein N-phospho-L-histidine.</text>
        <dbReference type="EC" id="2.7.13.3"/>
    </reaction>
</comment>
<dbReference type="InterPro" id="IPR005467">
    <property type="entry name" value="His_kinase_dom"/>
</dbReference>
<dbReference type="EMBL" id="FOIQ01000005">
    <property type="protein sequence ID" value="SEW21436.1"/>
    <property type="molecule type" value="Genomic_DNA"/>
</dbReference>
<dbReference type="AlphaFoldDB" id="A0A1I0Q4G9"/>
<feature type="domain" description="Histidine kinase" evidence="8">
    <location>
        <begin position="518"/>
        <end position="740"/>
    </location>
</feature>
<dbReference type="InterPro" id="IPR036890">
    <property type="entry name" value="HATPase_C_sf"/>
</dbReference>
<gene>
    <name evidence="9" type="ORF">SAMN04487850_2199</name>
</gene>
<dbReference type="InterPro" id="IPR004358">
    <property type="entry name" value="Sig_transdc_His_kin-like_C"/>
</dbReference>
<evidence type="ECO:0000259" key="8">
    <source>
        <dbReference type="PROSITE" id="PS50109"/>
    </source>
</evidence>
<evidence type="ECO:0000256" key="7">
    <source>
        <dbReference type="ARBA" id="ARBA00023012"/>
    </source>
</evidence>
<dbReference type="Pfam" id="PF02518">
    <property type="entry name" value="HATPase_c"/>
    <property type="match status" value="1"/>
</dbReference>
<name>A0A1I0Q4G9_9BACT</name>
<dbReference type="SMART" id="SM00387">
    <property type="entry name" value="HATPase_c"/>
    <property type="match status" value="1"/>
</dbReference>
<dbReference type="InterPro" id="IPR003594">
    <property type="entry name" value="HATPase_dom"/>
</dbReference>
<keyword evidence="3" id="KW-0808">Transferase</keyword>
<dbReference type="PROSITE" id="PS50109">
    <property type="entry name" value="HIS_KIN"/>
    <property type="match status" value="1"/>
</dbReference>
<evidence type="ECO:0000256" key="4">
    <source>
        <dbReference type="ARBA" id="ARBA00022741"/>
    </source>
</evidence>
<dbReference type="GO" id="GO:0005524">
    <property type="term" value="F:ATP binding"/>
    <property type="evidence" value="ECO:0007669"/>
    <property type="project" value="UniProtKB-KW"/>
</dbReference>
<keyword evidence="7" id="KW-0902">Two-component regulatory system</keyword>
<evidence type="ECO:0000313" key="10">
    <source>
        <dbReference type="Proteomes" id="UP000199373"/>
    </source>
</evidence>
<accession>A0A1I0Q4G9</accession>
<keyword evidence="6" id="KW-0067">ATP-binding</keyword>
<evidence type="ECO:0000256" key="5">
    <source>
        <dbReference type="ARBA" id="ARBA00022777"/>
    </source>
</evidence>
<dbReference type="PANTHER" id="PTHR43065:SF46">
    <property type="entry name" value="C4-DICARBOXYLATE TRANSPORT SENSOR PROTEIN DCTB"/>
    <property type="match status" value="1"/>
</dbReference>
<evidence type="ECO:0000256" key="1">
    <source>
        <dbReference type="ARBA" id="ARBA00000085"/>
    </source>
</evidence>
<dbReference type="Pfam" id="PF13589">
    <property type="entry name" value="HATPase_c_3"/>
    <property type="match status" value="1"/>
</dbReference>